<keyword evidence="3" id="KW-1185">Reference proteome</keyword>
<feature type="chain" id="PRO_5031342462" evidence="1">
    <location>
        <begin position="22"/>
        <end position="113"/>
    </location>
</feature>
<organism evidence="2 3">
    <name type="scientific">Hermetia illucens</name>
    <name type="common">Black soldier fly</name>
    <dbReference type="NCBI Taxonomy" id="343691"/>
    <lineage>
        <taxon>Eukaryota</taxon>
        <taxon>Metazoa</taxon>
        <taxon>Ecdysozoa</taxon>
        <taxon>Arthropoda</taxon>
        <taxon>Hexapoda</taxon>
        <taxon>Insecta</taxon>
        <taxon>Pterygota</taxon>
        <taxon>Neoptera</taxon>
        <taxon>Endopterygota</taxon>
        <taxon>Diptera</taxon>
        <taxon>Brachycera</taxon>
        <taxon>Stratiomyomorpha</taxon>
        <taxon>Stratiomyidae</taxon>
        <taxon>Hermetiinae</taxon>
        <taxon>Hermetia</taxon>
    </lineage>
</organism>
<dbReference type="InParanoid" id="A0A7R8YRP7"/>
<dbReference type="Proteomes" id="UP000594454">
    <property type="component" value="Chromosome 1"/>
</dbReference>
<proteinExistence type="predicted"/>
<protein>
    <submittedName>
        <fullName evidence="2">Uncharacterized protein</fullName>
    </submittedName>
</protein>
<reference evidence="2 3" key="1">
    <citation type="submission" date="2020-11" db="EMBL/GenBank/DDBJ databases">
        <authorList>
            <person name="Wallbank WR R."/>
            <person name="Pardo Diaz C."/>
            <person name="Kozak K."/>
            <person name="Martin S."/>
            <person name="Jiggins C."/>
            <person name="Moest M."/>
            <person name="Warren A I."/>
            <person name="Generalovic N T."/>
            <person name="Byers J.R.P. K."/>
            <person name="Montejo-Kovacevich G."/>
            <person name="Yen C E."/>
        </authorList>
    </citation>
    <scope>NUCLEOTIDE SEQUENCE [LARGE SCALE GENOMIC DNA]</scope>
</reference>
<dbReference type="OrthoDB" id="7412216at2759"/>
<dbReference type="AlphaFoldDB" id="A0A7R8YRP7"/>
<evidence type="ECO:0000256" key="1">
    <source>
        <dbReference type="SAM" id="SignalP"/>
    </source>
</evidence>
<name>A0A7R8YRP7_HERIL</name>
<sequence length="113" mass="13076">MNLSSIVFGLVLVALLQVVKSESFDFEGDDMWESLKGVENEADYDNFVKDLGTRSSGVNERSASDYENRAGKHPKFRPRFERQFREIFPDRDFEGNCPPGYRSDRTGLCREIW</sequence>
<dbReference type="EMBL" id="LR899009">
    <property type="protein sequence ID" value="CAD7079709.1"/>
    <property type="molecule type" value="Genomic_DNA"/>
</dbReference>
<evidence type="ECO:0000313" key="2">
    <source>
        <dbReference type="EMBL" id="CAD7079709.1"/>
    </source>
</evidence>
<gene>
    <name evidence="2" type="ORF">HERILL_LOCUS2912</name>
</gene>
<feature type="signal peptide" evidence="1">
    <location>
        <begin position="1"/>
        <end position="21"/>
    </location>
</feature>
<keyword evidence="1" id="KW-0732">Signal</keyword>
<accession>A0A7R8YRP7</accession>
<evidence type="ECO:0000313" key="3">
    <source>
        <dbReference type="Proteomes" id="UP000594454"/>
    </source>
</evidence>